<dbReference type="OrthoDB" id="8565731at2"/>
<protein>
    <recommendedName>
        <fullName evidence="6">Transmembrane protein</fullName>
    </recommendedName>
</protein>
<accession>A0A411WYW2</accession>
<dbReference type="RefSeq" id="WP_131146015.1">
    <property type="nucleotide sequence ID" value="NZ_BMWV01000004.1"/>
</dbReference>
<evidence type="ECO:0000313" key="2">
    <source>
        <dbReference type="EMBL" id="GGY38768.1"/>
    </source>
</evidence>
<reference evidence="2" key="1">
    <citation type="journal article" date="2014" name="Int. J. Syst. Evol. Microbiol.">
        <title>Complete genome sequence of Corynebacterium casei LMG S-19264T (=DSM 44701T), isolated from a smear-ripened cheese.</title>
        <authorList>
            <consortium name="US DOE Joint Genome Institute (JGI-PGF)"/>
            <person name="Walter F."/>
            <person name="Albersmeier A."/>
            <person name="Kalinowski J."/>
            <person name="Ruckert C."/>
        </authorList>
    </citation>
    <scope>NUCLEOTIDE SEQUENCE</scope>
    <source>
        <strain evidence="2">KCTC 12343</strain>
    </source>
</reference>
<keyword evidence="1" id="KW-1133">Transmembrane helix</keyword>
<name>A0A411WYW2_9BURK</name>
<evidence type="ECO:0008006" key="6">
    <source>
        <dbReference type="Google" id="ProtNLM"/>
    </source>
</evidence>
<dbReference type="Proteomes" id="UP000628442">
    <property type="component" value="Unassembled WGS sequence"/>
</dbReference>
<feature type="transmembrane region" description="Helical" evidence="1">
    <location>
        <begin position="28"/>
        <end position="47"/>
    </location>
</feature>
<dbReference type="Proteomes" id="UP000292307">
    <property type="component" value="Chromosome"/>
</dbReference>
<sequence length="72" mass="8170">MLIVALAWIYVVLLMSVTEPTVVAGIMTFLLYCVVPLAILLYVTGGFRRIGQRRRARRERQAAARADNDRPH</sequence>
<keyword evidence="1" id="KW-0472">Membrane</keyword>
<evidence type="ECO:0000313" key="3">
    <source>
        <dbReference type="EMBL" id="QBI01897.1"/>
    </source>
</evidence>
<evidence type="ECO:0000313" key="4">
    <source>
        <dbReference type="Proteomes" id="UP000292307"/>
    </source>
</evidence>
<reference evidence="2" key="3">
    <citation type="submission" date="2022-12" db="EMBL/GenBank/DDBJ databases">
        <authorList>
            <person name="Sun Q."/>
            <person name="Kim S."/>
        </authorList>
    </citation>
    <scope>NUCLEOTIDE SEQUENCE</scope>
    <source>
        <strain evidence="2">KCTC 12343</strain>
    </source>
</reference>
<proteinExistence type="predicted"/>
<keyword evidence="1" id="KW-0812">Transmembrane</keyword>
<keyword evidence="4" id="KW-1185">Reference proteome</keyword>
<organism evidence="2 5">
    <name type="scientific">Pseudoduganella albidiflava</name>
    <dbReference type="NCBI Taxonomy" id="321983"/>
    <lineage>
        <taxon>Bacteria</taxon>
        <taxon>Pseudomonadati</taxon>
        <taxon>Pseudomonadota</taxon>
        <taxon>Betaproteobacteria</taxon>
        <taxon>Burkholderiales</taxon>
        <taxon>Oxalobacteraceae</taxon>
        <taxon>Telluria group</taxon>
        <taxon>Pseudoduganella</taxon>
    </lineage>
</organism>
<evidence type="ECO:0000313" key="5">
    <source>
        <dbReference type="Proteomes" id="UP000628442"/>
    </source>
</evidence>
<dbReference type="EMBL" id="BMWV01000004">
    <property type="protein sequence ID" value="GGY38768.1"/>
    <property type="molecule type" value="Genomic_DNA"/>
</dbReference>
<evidence type="ECO:0000256" key="1">
    <source>
        <dbReference type="SAM" id="Phobius"/>
    </source>
</evidence>
<dbReference type="EMBL" id="CP036401">
    <property type="protein sequence ID" value="QBI01897.1"/>
    <property type="molecule type" value="Genomic_DNA"/>
</dbReference>
<reference evidence="3 4" key="2">
    <citation type="submission" date="2019-02" db="EMBL/GenBank/DDBJ databases">
        <title>Draft Genome Sequences of Six Type Strains of the Genus Massilia.</title>
        <authorList>
            <person name="Miess H."/>
            <person name="Frediansyhah A."/>
            <person name="Gross H."/>
        </authorList>
    </citation>
    <scope>NUCLEOTIDE SEQUENCE [LARGE SCALE GENOMIC DNA]</scope>
    <source>
        <strain evidence="3 4">DSM 17472</strain>
    </source>
</reference>
<dbReference type="AlphaFoldDB" id="A0A411WYW2"/>
<gene>
    <name evidence="3" type="ORF">EYF70_14315</name>
    <name evidence="2" type="ORF">GCM10007387_20980</name>
</gene>